<dbReference type="InterPro" id="IPR004370">
    <property type="entry name" value="4-OT-like_dom"/>
</dbReference>
<evidence type="ECO:0000313" key="4">
    <source>
        <dbReference type="Proteomes" id="UP000235025"/>
    </source>
</evidence>
<dbReference type="EMBL" id="NMQA01000085">
    <property type="protein sequence ID" value="PLZ99206.1"/>
    <property type="molecule type" value="Genomic_DNA"/>
</dbReference>
<sequence>MPFVTVQIAKGHSIEKKRQLAQAITDALFAICCYPDDEAKYGWCNY</sequence>
<comment type="caution">
    <text evidence="3">The sequence shown here is derived from an EMBL/GenBank/DDBJ whole genome shotgun (WGS) entry which is preliminary data.</text>
</comment>
<protein>
    <recommendedName>
        <fullName evidence="2">4-oxalocrotonate tautomerase-like domain-containing protein</fullName>
    </recommendedName>
</protein>
<accession>A0A2N6KIA2</accession>
<proteinExistence type="predicted"/>
<dbReference type="AlphaFoldDB" id="A0A2N6KIA2"/>
<name>A0A2N6KIA2_9CYAN</name>
<evidence type="ECO:0000259" key="2">
    <source>
        <dbReference type="Pfam" id="PF01361"/>
    </source>
</evidence>
<gene>
    <name evidence="3" type="ORF">CEN50_08190</name>
</gene>
<evidence type="ECO:0000256" key="1">
    <source>
        <dbReference type="ARBA" id="ARBA00023235"/>
    </source>
</evidence>
<dbReference type="SUPFAM" id="SSF55331">
    <property type="entry name" value="Tautomerase/MIF"/>
    <property type="match status" value="1"/>
</dbReference>
<reference evidence="3 4" key="1">
    <citation type="submission" date="2017-07" db="EMBL/GenBank/DDBJ databases">
        <title>Genomes of Fischerella (Mastigocladus) sp. strains.</title>
        <authorList>
            <person name="Miller S.R."/>
        </authorList>
    </citation>
    <scope>NUCLEOTIDE SEQUENCE [LARGE SCALE GENOMIC DNA]</scope>
    <source>
        <strain evidence="3 4">CCMEE 5268</strain>
    </source>
</reference>
<keyword evidence="1" id="KW-0413">Isomerase</keyword>
<organism evidence="3 4">
    <name type="scientific">Fischerella thermalis CCMEE 5268</name>
    <dbReference type="NCBI Taxonomy" id="2019662"/>
    <lineage>
        <taxon>Bacteria</taxon>
        <taxon>Bacillati</taxon>
        <taxon>Cyanobacteriota</taxon>
        <taxon>Cyanophyceae</taxon>
        <taxon>Nostocales</taxon>
        <taxon>Hapalosiphonaceae</taxon>
        <taxon>Fischerella</taxon>
    </lineage>
</organism>
<dbReference type="Pfam" id="PF01361">
    <property type="entry name" value="Tautomerase"/>
    <property type="match status" value="1"/>
</dbReference>
<dbReference type="Gene3D" id="3.30.429.10">
    <property type="entry name" value="Macrophage Migration Inhibitory Factor"/>
    <property type="match status" value="1"/>
</dbReference>
<dbReference type="Proteomes" id="UP000235025">
    <property type="component" value="Unassembled WGS sequence"/>
</dbReference>
<evidence type="ECO:0000313" key="3">
    <source>
        <dbReference type="EMBL" id="PLZ99206.1"/>
    </source>
</evidence>
<dbReference type="GO" id="GO:0016853">
    <property type="term" value="F:isomerase activity"/>
    <property type="evidence" value="ECO:0007669"/>
    <property type="project" value="UniProtKB-KW"/>
</dbReference>
<feature type="domain" description="4-oxalocrotonate tautomerase-like" evidence="2">
    <location>
        <begin position="2"/>
        <end position="30"/>
    </location>
</feature>
<dbReference type="InterPro" id="IPR014347">
    <property type="entry name" value="Tautomerase/MIF_sf"/>
</dbReference>